<feature type="signal peptide" evidence="1">
    <location>
        <begin position="1"/>
        <end position="23"/>
    </location>
</feature>
<keyword evidence="1" id="KW-0732">Signal</keyword>
<dbReference type="InterPro" id="IPR036514">
    <property type="entry name" value="SGNH_hydro_sf"/>
</dbReference>
<dbReference type="InterPro" id="IPR001087">
    <property type="entry name" value="GDSL"/>
</dbReference>
<dbReference type="GO" id="GO:0016787">
    <property type="term" value="F:hydrolase activity"/>
    <property type="evidence" value="ECO:0007669"/>
    <property type="project" value="UniProtKB-KW"/>
</dbReference>
<reference evidence="3" key="1">
    <citation type="journal article" date="2019" name="Int. J. Syst. Evol. Microbiol.">
        <title>The Global Catalogue of Microorganisms (GCM) 10K type strain sequencing project: providing services to taxonomists for standard genome sequencing and annotation.</title>
        <authorList>
            <consortium name="The Broad Institute Genomics Platform"/>
            <consortium name="The Broad Institute Genome Sequencing Center for Infectious Disease"/>
            <person name="Wu L."/>
            <person name="Ma J."/>
        </authorList>
    </citation>
    <scope>NUCLEOTIDE SEQUENCE [LARGE SCALE GENOMIC DNA]</scope>
    <source>
        <strain evidence="3">KCTC 52298</strain>
    </source>
</reference>
<accession>A0ABW5L1S3</accession>
<evidence type="ECO:0000256" key="1">
    <source>
        <dbReference type="SAM" id="SignalP"/>
    </source>
</evidence>
<proteinExistence type="predicted"/>
<organism evidence="2 3">
    <name type="scientific">Sphingobacterium tabacisoli</name>
    <dbReference type="NCBI Taxonomy" id="2044855"/>
    <lineage>
        <taxon>Bacteria</taxon>
        <taxon>Pseudomonadati</taxon>
        <taxon>Bacteroidota</taxon>
        <taxon>Sphingobacteriia</taxon>
        <taxon>Sphingobacteriales</taxon>
        <taxon>Sphingobacteriaceae</taxon>
        <taxon>Sphingobacterium</taxon>
    </lineage>
</organism>
<dbReference type="Pfam" id="PF00657">
    <property type="entry name" value="Lipase_GDSL"/>
    <property type="match status" value="1"/>
</dbReference>
<keyword evidence="2" id="KW-0378">Hydrolase</keyword>
<name>A0ABW5L1S3_9SPHI</name>
<dbReference type="SUPFAM" id="SSF52266">
    <property type="entry name" value="SGNH hydrolase"/>
    <property type="match status" value="1"/>
</dbReference>
<dbReference type="RefSeq" id="WP_210355479.1">
    <property type="nucleotide sequence ID" value="NZ_JAEQMU010000005.1"/>
</dbReference>
<comment type="caution">
    <text evidence="2">The sequence shown here is derived from an EMBL/GenBank/DDBJ whole genome shotgun (WGS) entry which is preliminary data.</text>
</comment>
<feature type="chain" id="PRO_5046282901" evidence="1">
    <location>
        <begin position="24"/>
        <end position="443"/>
    </location>
</feature>
<dbReference type="PROSITE" id="PS51257">
    <property type="entry name" value="PROKAR_LIPOPROTEIN"/>
    <property type="match status" value="1"/>
</dbReference>
<sequence length="443" mass="47758">MKRFQKNIKLYIGLVACALVASCAPEIDNAKPNENTSSSKPDFSKYIAIGNSLTAGFADGGLYLEGQQLAFPVLIAEKMKAHGGGEFKSPFFTESQSNGSGYIRLKALVNGQPVTEPVTDKLAVRGLSPNNTPLYTKYTDEVNNLGVPGMRLDMVNIQGLGSVQGNPYFERLLTDQAAMTSYRAFATSKNHTFFSFSLGNNDALGYATNGGVQKPDGTSTLTDINTFSNNLTNFITDLTTNGRKGVIATIPDVSAVPFLTTVTRQALLQAATAASQAQGGPAVTALFIATKTGPRPATDKDMFVLPFASSGLLGKPNDQKIPYGLHPNNPIESQYVLDEAEVAEVKTRIDEYNKKILEVAKSRDLAVADIHAFLNKVKNGYVYNGIVISNKYITGNVFSLDGVHLTPMGYAIMANIFIDAINTKYGTQLDKVDAMQYRGVKMP</sequence>
<dbReference type="Proteomes" id="UP001597440">
    <property type="component" value="Unassembled WGS sequence"/>
</dbReference>
<dbReference type="Gene3D" id="3.40.50.1110">
    <property type="entry name" value="SGNH hydrolase"/>
    <property type="match status" value="1"/>
</dbReference>
<keyword evidence="3" id="KW-1185">Reference proteome</keyword>
<evidence type="ECO:0000313" key="3">
    <source>
        <dbReference type="Proteomes" id="UP001597440"/>
    </source>
</evidence>
<evidence type="ECO:0000313" key="2">
    <source>
        <dbReference type="EMBL" id="MFD2553686.1"/>
    </source>
</evidence>
<gene>
    <name evidence="2" type="ORF">ACFSQW_04755</name>
</gene>
<dbReference type="EMBL" id="JBHULD010000007">
    <property type="protein sequence ID" value="MFD2553686.1"/>
    <property type="molecule type" value="Genomic_DNA"/>
</dbReference>
<protein>
    <submittedName>
        <fullName evidence="2">SGNH/GDSL hydrolase family protein</fullName>
    </submittedName>
</protein>